<evidence type="ECO:0000256" key="2">
    <source>
        <dbReference type="ARBA" id="ARBA00023002"/>
    </source>
</evidence>
<dbReference type="Pfam" id="PF14833">
    <property type="entry name" value="NAD_binding_11"/>
    <property type="match status" value="1"/>
</dbReference>
<organism evidence="7 8">
    <name type="scientific">Mycolicibacterium neoaurum</name>
    <name type="common">Mycobacterium neoaurum</name>
    <dbReference type="NCBI Taxonomy" id="1795"/>
    <lineage>
        <taxon>Bacteria</taxon>
        <taxon>Bacillati</taxon>
        <taxon>Actinomycetota</taxon>
        <taxon>Actinomycetes</taxon>
        <taxon>Mycobacteriales</taxon>
        <taxon>Mycobacteriaceae</taxon>
        <taxon>Mycolicibacterium</taxon>
    </lineage>
</organism>
<proteinExistence type="inferred from homology"/>
<dbReference type="Pfam" id="PF03446">
    <property type="entry name" value="NAD_binding_2"/>
    <property type="match status" value="1"/>
</dbReference>
<evidence type="ECO:0000259" key="5">
    <source>
        <dbReference type="Pfam" id="PF03446"/>
    </source>
</evidence>
<evidence type="ECO:0000313" key="7">
    <source>
        <dbReference type="EMBL" id="CDQ46603.1"/>
    </source>
</evidence>
<sequence>MRVGFIGLGSQGGPMARRIVDSGYALTLWARRPASVEPYADTAAKVVSTPAELGANSDLVCLCVVGDDDVREVITGNDGVLAGMADGGIIAIHSTIHPETCREVSELAAVKGVSVIDAPVSGGGPAVQEGTLLVMVGGEEADVEKVRPVFATYADPIVHLGPLGSGQVAKILNNLLFTANLGAAMSTLELGEALGVPRERLCQVITRGSATSKALDSIAASGGSLDRLAPIAGALLQKDCRHAATLAGHASAPEGAVFDAADAALRLMQHPRP</sequence>
<dbReference type="SUPFAM" id="SSF51735">
    <property type="entry name" value="NAD(P)-binding Rossmann-fold domains"/>
    <property type="match status" value="1"/>
</dbReference>
<dbReference type="InterPro" id="IPR015815">
    <property type="entry name" value="HIBADH-related"/>
</dbReference>
<dbReference type="EMBL" id="LK021341">
    <property type="protein sequence ID" value="CDQ46603.1"/>
    <property type="molecule type" value="Genomic_DNA"/>
</dbReference>
<dbReference type="InterPro" id="IPR013328">
    <property type="entry name" value="6PGD_dom2"/>
</dbReference>
<keyword evidence="3" id="KW-0520">NAD</keyword>
<protein>
    <submittedName>
        <fullName evidence="7">6-phosphogluconate dehydrogenase</fullName>
    </submittedName>
</protein>
<reference evidence="7" key="1">
    <citation type="submission" date="2014-05" db="EMBL/GenBank/DDBJ databases">
        <authorList>
            <person name="Urmite Genomes"/>
        </authorList>
    </citation>
    <scope>NUCLEOTIDE SEQUENCE</scope>
    <source>
        <strain evidence="7">DSM 44074</strain>
    </source>
</reference>
<name>A0AAV2WRQ7_MYCNE</name>
<dbReference type="GO" id="GO:0016054">
    <property type="term" value="P:organic acid catabolic process"/>
    <property type="evidence" value="ECO:0007669"/>
    <property type="project" value="UniProtKB-ARBA"/>
</dbReference>
<dbReference type="InterPro" id="IPR036291">
    <property type="entry name" value="NAD(P)-bd_dom_sf"/>
</dbReference>
<evidence type="ECO:0000313" key="8">
    <source>
        <dbReference type="Proteomes" id="UP000028864"/>
    </source>
</evidence>
<comment type="similarity">
    <text evidence="1">Belongs to the HIBADH-related family.</text>
</comment>
<dbReference type="RefSeq" id="WP_030133842.1">
    <property type="nucleotide sequence ID" value="NZ_FMZG01000003.1"/>
</dbReference>
<dbReference type="PANTHER" id="PTHR43060:SF15">
    <property type="entry name" value="3-HYDROXYISOBUTYRATE DEHYDROGENASE-LIKE 1, MITOCHONDRIAL-RELATED"/>
    <property type="match status" value="1"/>
</dbReference>
<evidence type="ECO:0000256" key="1">
    <source>
        <dbReference type="ARBA" id="ARBA00009080"/>
    </source>
</evidence>
<dbReference type="GO" id="GO:0016491">
    <property type="term" value="F:oxidoreductase activity"/>
    <property type="evidence" value="ECO:0007669"/>
    <property type="project" value="UniProtKB-KW"/>
</dbReference>
<evidence type="ECO:0000259" key="6">
    <source>
        <dbReference type="Pfam" id="PF14833"/>
    </source>
</evidence>
<dbReference type="PIRSF" id="PIRSF000103">
    <property type="entry name" value="HIBADH"/>
    <property type="match status" value="1"/>
</dbReference>
<dbReference type="PROSITE" id="PS00895">
    <property type="entry name" value="3_HYDROXYISOBUT_DH"/>
    <property type="match status" value="1"/>
</dbReference>
<dbReference type="InterPro" id="IPR006115">
    <property type="entry name" value="6PGDH_NADP-bd"/>
</dbReference>
<dbReference type="GO" id="GO:0051287">
    <property type="term" value="F:NAD binding"/>
    <property type="evidence" value="ECO:0007669"/>
    <property type="project" value="InterPro"/>
</dbReference>
<dbReference type="PANTHER" id="PTHR43060">
    <property type="entry name" value="3-HYDROXYISOBUTYRATE DEHYDROGENASE-LIKE 1, MITOCHONDRIAL-RELATED"/>
    <property type="match status" value="1"/>
</dbReference>
<dbReference type="GO" id="GO:0050661">
    <property type="term" value="F:NADP binding"/>
    <property type="evidence" value="ECO:0007669"/>
    <property type="project" value="InterPro"/>
</dbReference>
<feature type="active site" evidence="4">
    <location>
        <position position="170"/>
    </location>
</feature>
<dbReference type="SUPFAM" id="SSF48179">
    <property type="entry name" value="6-phosphogluconate dehydrogenase C-terminal domain-like"/>
    <property type="match status" value="1"/>
</dbReference>
<keyword evidence="2" id="KW-0560">Oxidoreductase</keyword>
<dbReference type="InterPro" id="IPR008927">
    <property type="entry name" value="6-PGluconate_DH-like_C_sf"/>
</dbReference>
<feature type="domain" description="3-hydroxyisobutyrate dehydrogenase-like NAD-binding" evidence="6">
    <location>
        <begin position="164"/>
        <end position="253"/>
    </location>
</feature>
<dbReference type="AlphaFoldDB" id="A0AAV2WRQ7"/>
<dbReference type="Proteomes" id="UP000028864">
    <property type="component" value="Unassembled WGS sequence"/>
</dbReference>
<evidence type="ECO:0000256" key="3">
    <source>
        <dbReference type="ARBA" id="ARBA00023027"/>
    </source>
</evidence>
<feature type="domain" description="6-phosphogluconate dehydrogenase NADP-binding" evidence="5">
    <location>
        <begin position="2"/>
        <end position="161"/>
    </location>
</feature>
<dbReference type="Gene3D" id="3.40.50.720">
    <property type="entry name" value="NAD(P)-binding Rossmann-like Domain"/>
    <property type="match status" value="1"/>
</dbReference>
<dbReference type="InterPro" id="IPR002204">
    <property type="entry name" value="3-OH-isobutyrate_DH-rel_CS"/>
</dbReference>
<gene>
    <name evidence="7" type="ORF">BN1047_04512</name>
</gene>
<evidence type="ECO:0000256" key="4">
    <source>
        <dbReference type="PIRSR" id="PIRSR000103-1"/>
    </source>
</evidence>
<accession>A0AAV2WRQ7</accession>
<dbReference type="Gene3D" id="1.10.1040.10">
    <property type="entry name" value="N-(1-d-carboxylethyl)-l-norvaline Dehydrogenase, domain 2"/>
    <property type="match status" value="1"/>
</dbReference>
<reference evidence="7" key="2">
    <citation type="submission" date="2015-09" db="EMBL/GenBank/DDBJ databases">
        <title>Draft genome sequence of Mycobacterium neoaurum DSM 44074.</title>
        <authorList>
            <person name="Croce O."/>
            <person name="Robert C."/>
            <person name="Raoult D."/>
            <person name="Drancourt M."/>
        </authorList>
    </citation>
    <scope>NUCLEOTIDE SEQUENCE</scope>
    <source>
        <strain evidence="7">DSM 44074</strain>
    </source>
</reference>
<dbReference type="InterPro" id="IPR029154">
    <property type="entry name" value="HIBADH-like_NADP-bd"/>
</dbReference>